<sequence length="68" mass="7593">MNAERDETVPAEAEHEVLVREGRRTLASLGEKRLAREFGQRAKAAGSREELAALLLEYLVSRRSGRQG</sequence>
<protein>
    <submittedName>
        <fullName evidence="1">Uncharacterized protein</fullName>
    </submittedName>
</protein>
<reference evidence="1" key="1">
    <citation type="submission" date="2011-11" db="EMBL/GenBank/DDBJ databases">
        <title>Improved High-Quality Draft sequence of Desulfovibrio sp. U5L.</title>
        <authorList>
            <consortium name="US DOE Joint Genome Institute"/>
            <person name="Lucas S."/>
            <person name="Han J."/>
            <person name="Lapidus A."/>
            <person name="Cheng J.-F."/>
            <person name="Goodwin L."/>
            <person name="Pitluck S."/>
            <person name="Peters L."/>
            <person name="Ovchinnikova G."/>
            <person name="Held B."/>
            <person name="Detter J.C."/>
            <person name="Han C."/>
            <person name="Tapia R."/>
            <person name="Land M."/>
            <person name="Hauser L."/>
            <person name="Kyrpides N."/>
            <person name="Ivanova N."/>
            <person name="Pagani I."/>
            <person name="Gabster J."/>
            <person name="Walker C."/>
            <person name="Stolyar S."/>
            <person name="Stahl D."/>
            <person name="Arkin A."/>
            <person name="Dehal P."/>
            <person name="Hazen T."/>
            <person name="Woyke T."/>
        </authorList>
    </citation>
    <scope>NUCLEOTIDE SEQUENCE [LARGE SCALE GENOMIC DNA]</scope>
    <source>
        <strain evidence="1">U5L</strain>
    </source>
</reference>
<accession>I2Q0U7</accession>
<dbReference type="AlphaFoldDB" id="I2Q0U7"/>
<dbReference type="EMBL" id="JH600068">
    <property type="protein sequence ID" value="EIG53403.1"/>
    <property type="molecule type" value="Genomic_DNA"/>
</dbReference>
<dbReference type="STRING" id="596152.DesU5LDRAFT_1723"/>
<organism evidence="1">
    <name type="scientific">Desulfovibrio sp. U5L</name>
    <dbReference type="NCBI Taxonomy" id="596152"/>
    <lineage>
        <taxon>Bacteria</taxon>
        <taxon>Pseudomonadati</taxon>
        <taxon>Thermodesulfobacteriota</taxon>
        <taxon>Desulfovibrionia</taxon>
        <taxon>Desulfovibrionales</taxon>
        <taxon>Desulfovibrionaceae</taxon>
        <taxon>Desulfovibrio</taxon>
    </lineage>
</organism>
<name>I2Q0U7_9BACT</name>
<dbReference type="eggNOG" id="ENOG50318DQ">
    <property type="taxonomic scope" value="Bacteria"/>
</dbReference>
<dbReference type="HOGENOM" id="CLU_2787132_0_0_7"/>
<proteinExistence type="predicted"/>
<gene>
    <name evidence="1" type="ORF">DesU5LDRAFT_1723</name>
</gene>
<evidence type="ECO:0000313" key="1">
    <source>
        <dbReference type="EMBL" id="EIG53403.1"/>
    </source>
</evidence>
<dbReference type="OrthoDB" id="9889317at2"/>